<dbReference type="InterPro" id="IPR003317">
    <property type="entry name" value="Cyt-d_oxidase_su2"/>
</dbReference>
<accession>A0ABS2TX64</accession>
<evidence type="ECO:0000256" key="5">
    <source>
        <dbReference type="ARBA" id="ARBA00022989"/>
    </source>
</evidence>
<dbReference type="Proteomes" id="UP000749040">
    <property type="component" value="Unassembled WGS sequence"/>
</dbReference>
<comment type="similarity">
    <text evidence="2">Belongs to the cytochrome ubiquinol oxidase subunit 2 family.</text>
</comment>
<reference evidence="8 9" key="1">
    <citation type="submission" date="2021-01" db="EMBL/GenBank/DDBJ databases">
        <title>Streptomyces acididurans sp. nov., isolated from a peat swamp forest soil.</title>
        <authorList>
            <person name="Chantavorakit T."/>
            <person name="Duangmal K."/>
        </authorList>
    </citation>
    <scope>NUCLEOTIDE SEQUENCE [LARGE SCALE GENOMIC DNA]</scope>
    <source>
        <strain evidence="8 9">KK5PA1</strain>
    </source>
</reference>
<dbReference type="PANTHER" id="PTHR43141">
    <property type="entry name" value="CYTOCHROME BD2 SUBUNIT II"/>
    <property type="match status" value="1"/>
</dbReference>
<keyword evidence="6 7" id="KW-0472">Membrane</keyword>
<feature type="transmembrane region" description="Helical" evidence="7">
    <location>
        <begin position="194"/>
        <end position="214"/>
    </location>
</feature>
<proteinExistence type="inferred from homology"/>
<feature type="transmembrane region" description="Helical" evidence="7">
    <location>
        <begin position="255"/>
        <end position="275"/>
    </location>
</feature>
<gene>
    <name evidence="8" type="ORF">ITX44_25975</name>
</gene>
<evidence type="ECO:0000256" key="3">
    <source>
        <dbReference type="ARBA" id="ARBA00022475"/>
    </source>
</evidence>
<protein>
    <submittedName>
        <fullName evidence="8">Cytochrome d ubiquinol oxidase subunit II</fullName>
    </submittedName>
</protein>
<evidence type="ECO:0000313" key="8">
    <source>
        <dbReference type="EMBL" id="MBM9507936.1"/>
    </source>
</evidence>
<comment type="caution">
    <text evidence="8">The sequence shown here is derived from an EMBL/GenBank/DDBJ whole genome shotgun (WGS) entry which is preliminary data.</text>
</comment>
<organism evidence="8 9">
    <name type="scientific">Actinacidiphila acididurans</name>
    <dbReference type="NCBI Taxonomy" id="2784346"/>
    <lineage>
        <taxon>Bacteria</taxon>
        <taxon>Bacillati</taxon>
        <taxon>Actinomycetota</taxon>
        <taxon>Actinomycetes</taxon>
        <taxon>Kitasatosporales</taxon>
        <taxon>Streptomycetaceae</taxon>
        <taxon>Actinacidiphila</taxon>
    </lineage>
</organism>
<dbReference type="PANTHER" id="PTHR43141:SF4">
    <property type="entry name" value="CYTOCHROME BD2 SUBUNIT II"/>
    <property type="match status" value="1"/>
</dbReference>
<evidence type="ECO:0000256" key="1">
    <source>
        <dbReference type="ARBA" id="ARBA00004651"/>
    </source>
</evidence>
<keyword evidence="5 7" id="KW-1133">Transmembrane helix</keyword>
<evidence type="ECO:0000256" key="6">
    <source>
        <dbReference type="ARBA" id="ARBA00023136"/>
    </source>
</evidence>
<dbReference type="Pfam" id="PF02322">
    <property type="entry name" value="Cyt_bd_oxida_II"/>
    <property type="match status" value="1"/>
</dbReference>
<dbReference type="RefSeq" id="WP_205359808.1">
    <property type="nucleotide sequence ID" value="NZ_JADKYB010000015.1"/>
</dbReference>
<evidence type="ECO:0000313" key="9">
    <source>
        <dbReference type="Proteomes" id="UP000749040"/>
    </source>
</evidence>
<dbReference type="EMBL" id="JADKYB010000015">
    <property type="protein sequence ID" value="MBM9507936.1"/>
    <property type="molecule type" value="Genomic_DNA"/>
</dbReference>
<evidence type="ECO:0000256" key="4">
    <source>
        <dbReference type="ARBA" id="ARBA00022692"/>
    </source>
</evidence>
<keyword evidence="9" id="KW-1185">Reference proteome</keyword>
<keyword evidence="4 7" id="KW-0812">Transmembrane</keyword>
<feature type="transmembrane region" description="Helical" evidence="7">
    <location>
        <begin position="229"/>
        <end position="248"/>
    </location>
</feature>
<feature type="transmembrane region" description="Helical" evidence="7">
    <location>
        <begin position="115"/>
        <end position="139"/>
    </location>
</feature>
<evidence type="ECO:0000256" key="7">
    <source>
        <dbReference type="SAM" id="Phobius"/>
    </source>
</evidence>
<evidence type="ECO:0000256" key="2">
    <source>
        <dbReference type="ARBA" id="ARBA00007543"/>
    </source>
</evidence>
<feature type="transmembrane region" description="Helical" evidence="7">
    <location>
        <begin position="159"/>
        <end position="182"/>
    </location>
</feature>
<feature type="transmembrane region" description="Helical" evidence="7">
    <location>
        <begin position="295"/>
        <end position="321"/>
    </location>
</feature>
<name>A0ABS2TX64_9ACTN</name>
<sequence>MTNLIAVVMFVGVLAYAVLAGADFGAGFWDLTAGGARRGRGPRHLIDETVGPVWEANHTWLIYCLVVLWTGFPRAFAAITTTLFVPLGLAVLGIVTRGAGFAFRKVTVTTRYQRLFGVAFAVSSVVTPYCFGTIAGGIASGRVPTAGNGNAVSSWNNPTSVLGGVLAVLVCAYLAAAYLTAAAPDPELREYFRLRGLAVAAVTGAVSVGGIFVLHSDAPRLFHQLSHRGLGLLIVAALAGVAGVVLLLTQATRALRPVAALAVAAVVCGWGVAQYPFLLGTHLRLSDAVSPRPTLWVLVGVAIAAVALILPSLVLLFTLYARTSGARGRSQE</sequence>
<keyword evidence="3" id="KW-1003">Cell membrane</keyword>
<comment type="subcellular location">
    <subcellularLocation>
        <location evidence="1">Cell membrane</location>
        <topology evidence="1">Multi-pass membrane protein</topology>
    </subcellularLocation>
</comment>
<feature type="transmembrane region" description="Helical" evidence="7">
    <location>
        <begin position="75"/>
        <end position="95"/>
    </location>
</feature>